<dbReference type="SUPFAM" id="SSF48600">
    <property type="entry name" value="Chorismate mutase II"/>
    <property type="match status" value="1"/>
</dbReference>
<dbReference type="PANTHER" id="PTHR38041:SF1">
    <property type="entry name" value="CHORISMATE MUTASE"/>
    <property type="match status" value="1"/>
</dbReference>
<gene>
    <name evidence="3" type="ORF">LACPI_0908</name>
</gene>
<accession>A0A0D6DVX1</accession>
<dbReference type="HOGENOM" id="CLU_131518_2_2_9"/>
<reference evidence="4" key="1">
    <citation type="submission" date="2015-01" db="EMBL/GenBank/DDBJ databases">
        <authorList>
            <person name="Andreevskaya M."/>
        </authorList>
    </citation>
    <scope>NUCLEOTIDE SEQUENCE [LARGE SCALE GENOMIC DNA]</scope>
    <source>
        <strain evidence="4">MKFS47</strain>
    </source>
</reference>
<dbReference type="AlphaFoldDB" id="A0A0D6DVX1"/>
<dbReference type="EMBL" id="LN774769">
    <property type="protein sequence ID" value="CEN28108.1"/>
    <property type="molecule type" value="Genomic_DNA"/>
</dbReference>
<proteinExistence type="predicted"/>
<dbReference type="GO" id="GO:0046417">
    <property type="term" value="P:chorismate metabolic process"/>
    <property type="evidence" value="ECO:0007669"/>
    <property type="project" value="InterPro"/>
</dbReference>
<feature type="domain" description="Chorismate mutase" evidence="2">
    <location>
        <begin position="1"/>
        <end position="89"/>
    </location>
</feature>
<dbReference type="InterPro" id="IPR051331">
    <property type="entry name" value="Chorismate_mutase-related"/>
</dbReference>
<dbReference type="GO" id="GO:0009697">
    <property type="term" value="P:salicylic acid biosynthetic process"/>
    <property type="evidence" value="ECO:0007669"/>
    <property type="project" value="TreeGrafter"/>
</dbReference>
<dbReference type="PROSITE" id="PS51168">
    <property type="entry name" value="CHORISMATE_MUT_2"/>
    <property type="match status" value="1"/>
</dbReference>
<sequence length="93" mass="10620">MTKLLADIRVEIDEIDQQLVRLIASRGELVKEACQVKKTAQEVEAPDRVAQVIDKVSRYALETGADVRLVETLYRQMIAGFIQLEHQVVKKRD</sequence>
<evidence type="ECO:0000256" key="1">
    <source>
        <dbReference type="ARBA" id="ARBA00023235"/>
    </source>
</evidence>
<dbReference type="InterPro" id="IPR036263">
    <property type="entry name" value="Chorismate_II_sf"/>
</dbReference>
<evidence type="ECO:0000313" key="3">
    <source>
        <dbReference type="EMBL" id="CEN28108.1"/>
    </source>
</evidence>
<protein>
    <submittedName>
        <fullName evidence="3">Isochorismate-pyruvate lyase</fullName>
    </submittedName>
</protein>
<dbReference type="RefSeq" id="WP_047915293.1">
    <property type="nucleotide sequence ID" value="NZ_LN774769.1"/>
</dbReference>
<organism evidence="3 4">
    <name type="scientific">Pseudolactococcus piscium MKFS47</name>
    <dbReference type="NCBI Taxonomy" id="297352"/>
    <lineage>
        <taxon>Bacteria</taxon>
        <taxon>Bacillati</taxon>
        <taxon>Bacillota</taxon>
        <taxon>Bacilli</taxon>
        <taxon>Lactobacillales</taxon>
        <taxon>Streptococcaceae</taxon>
        <taxon>Pseudolactococcus</taxon>
    </lineage>
</organism>
<name>A0A0D6DVX1_9LACT</name>
<keyword evidence="1" id="KW-0413">Isomerase</keyword>
<dbReference type="GO" id="GO:0016829">
    <property type="term" value="F:lyase activity"/>
    <property type="evidence" value="ECO:0007669"/>
    <property type="project" value="UniProtKB-KW"/>
</dbReference>
<keyword evidence="3" id="KW-0670">Pyruvate</keyword>
<dbReference type="STRING" id="1364.LP2241_20471"/>
<dbReference type="Gene3D" id="1.20.59.10">
    <property type="entry name" value="Chorismate mutase"/>
    <property type="match status" value="1"/>
</dbReference>
<dbReference type="InterPro" id="IPR036979">
    <property type="entry name" value="CM_dom_sf"/>
</dbReference>
<dbReference type="Proteomes" id="UP000033166">
    <property type="component" value="Chromosome I"/>
</dbReference>
<dbReference type="InterPro" id="IPR002701">
    <property type="entry name" value="CM_II_prokaryot"/>
</dbReference>
<keyword evidence="3" id="KW-0456">Lyase</keyword>
<dbReference type="GO" id="GO:0004106">
    <property type="term" value="F:chorismate mutase activity"/>
    <property type="evidence" value="ECO:0007669"/>
    <property type="project" value="InterPro"/>
</dbReference>
<dbReference type="SMART" id="SM00830">
    <property type="entry name" value="CM_2"/>
    <property type="match status" value="1"/>
</dbReference>
<dbReference type="Pfam" id="PF01817">
    <property type="entry name" value="CM_2"/>
    <property type="match status" value="1"/>
</dbReference>
<dbReference type="PANTHER" id="PTHR38041">
    <property type="entry name" value="CHORISMATE MUTASE"/>
    <property type="match status" value="1"/>
</dbReference>
<dbReference type="KEGG" id="lpk:LACPI_0908"/>
<evidence type="ECO:0000313" key="4">
    <source>
        <dbReference type="Proteomes" id="UP000033166"/>
    </source>
</evidence>
<evidence type="ECO:0000259" key="2">
    <source>
        <dbReference type="PROSITE" id="PS51168"/>
    </source>
</evidence>